<evidence type="ECO:0000313" key="2">
    <source>
        <dbReference type="Proteomes" id="UP001189429"/>
    </source>
</evidence>
<feature type="non-terminal residue" evidence="1">
    <location>
        <position position="1"/>
    </location>
</feature>
<dbReference type="EMBL" id="CAUYUJ010020866">
    <property type="protein sequence ID" value="CAK0901029.1"/>
    <property type="molecule type" value="Genomic_DNA"/>
</dbReference>
<comment type="caution">
    <text evidence="1">The sequence shown here is derived from an EMBL/GenBank/DDBJ whole genome shotgun (WGS) entry which is preliminary data.</text>
</comment>
<proteinExistence type="predicted"/>
<gene>
    <name evidence="1" type="ORF">PCOR1329_LOCUS78128</name>
</gene>
<sequence length="343" mass="38789">AWAKHILRNTSAQHGMEIFAGLEQIPEKPEEEQEVALDEDLLQDDPEIMGDDTIMRGFGISETPTKKEELEIEKRMMRLNCNLDHPSIKTLYKFLKASGAPLQDAFMMALNLDEGPGLASVIYRGQQGREVTQLFKRSMTTLATLDPERPNDELISWAVDAIYSVGKVGNHSPFERVMGVAGMSASSKPFANTDGGTGETQEQRRLLARKSFLGIEFAERRRRAEHAWNRISQTWHPEDLVNFWRAGQGLENRPGKKCGWYGPARVLVQEKRHMDGRTRPTSVIRCAPEQLRAACEAEKVITELQRQVDRGKTMPEILETAKTRTVEDLLGQGRPDLQDYDSQ</sequence>
<evidence type="ECO:0000313" key="1">
    <source>
        <dbReference type="EMBL" id="CAK0901029.1"/>
    </source>
</evidence>
<accession>A0ABN9XMN8</accession>
<name>A0ABN9XMN8_9DINO</name>
<keyword evidence="2" id="KW-1185">Reference proteome</keyword>
<reference evidence="1" key="1">
    <citation type="submission" date="2023-10" db="EMBL/GenBank/DDBJ databases">
        <authorList>
            <person name="Chen Y."/>
            <person name="Shah S."/>
            <person name="Dougan E. K."/>
            <person name="Thang M."/>
            <person name="Chan C."/>
        </authorList>
    </citation>
    <scope>NUCLEOTIDE SEQUENCE [LARGE SCALE GENOMIC DNA]</scope>
</reference>
<dbReference type="Proteomes" id="UP001189429">
    <property type="component" value="Unassembled WGS sequence"/>
</dbReference>
<organism evidence="1 2">
    <name type="scientific">Prorocentrum cordatum</name>
    <dbReference type="NCBI Taxonomy" id="2364126"/>
    <lineage>
        <taxon>Eukaryota</taxon>
        <taxon>Sar</taxon>
        <taxon>Alveolata</taxon>
        <taxon>Dinophyceae</taxon>
        <taxon>Prorocentrales</taxon>
        <taxon>Prorocentraceae</taxon>
        <taxon>Prorocentrum</taxon>
    </lineage>
</organism>
<protein>
    <submittedName>
        <fullName evidence="1">Uncharacterized protein</fullName>
    </submittedName>
</protein>